<feature type="region of interest" description="Disordered" evidence="1">
    <location>
        <begin position="1"/>
        <end position="94"/>
    </location>
</feature>
<dbReference type="Proteomes" id="UP001497482">
    <property type="component" value="Chromosome 23"/>
</dbReference>
<gene>
    <name evidence="2" type="ORF">KC01_LOCUS27570</name>
</gene>
<dbReference type="AlphaFoldDB" id="A0AAV2LFN4"/>
<accession>A0AAV2LFN4</accession>
<keyword evidence="3" id="KW-1185">Reference proteome</keyword>
<organism evidence="2 3">
    <name type="scientific">Knipowitschia caucasica</name>
    <name type="common">Caucasian dwarf goby</name>
    <name type="synonym">Pomatoschistus caucasicus</name>
    <dbReference type="NCBI Taxonomy" id="637954"/>
    <lineage>
        <taxon>Eukaryota</taxon>
        <taxon>Metazoa</taxon>
        <taxon>Chordata</taxon>
        <taxon>Craniata</taxon>
        <taxon>Vertebrata</taxon>
        <taxon>Euteleostomi</taxon>
        <taxon>Actinopterygii</taxon>
        <taxon>Neopterygii</taxon>
        <taxon>Teleostei</taxon>
        <taxon>Neoteleostei</taxon>
        <taxon>Acanthomorphata</taxon>
        <taxon>Gobiaria</taxon>
        <taxon>Gobiiformes</taxon>
        <taxon>Gobioidei</taxon>
        <taxon>Gobiidae</taxon>
        <taxon>Gobiinae</taxon>
        <taxon>Knipowitschia</taxon>
    </lineage>
</organism>
<evidence type="ECO:0000256" key="1">
    <source>
        <dbReference type="SAM" id="MobiDB-lite"/>
    </source>
</evidence>
<dbReference type="EMBL" id="OZ035845">
    <property type="protein sequence ID" value="CAL1599269.1"/>
    <property type="molecule type" value="Genomic_DNA"/>
</dbReference>
<protein>
    <submittedName>
        <fullName evidence="2">Uncharacterized protein</fullName>
    </submittedName>
</protein>
<evidence type="ECO:0000313" key="2">
    <source>
        <dbReference type="EMBL" id="CAL1599269.1"/>
    </source>
</evidence>
<name>A0AAV2LFN4_KNICA</name>
<evidence type="ECO:0000313" key="3">
    <source>
        <dbReference type="Proteomes" id="UP001497482"/>
    </source>
</evidence>
<proteinExistence type="predicted"/>
<sequence length="94" mass="10390">MSVHRPRLQHRSLLENAESIEGPYGAASGEADSSTLLALTERNRRDATTPLPARPSCAHASQGKRKEALPIRPDMMGDARTQQHALDFEKKEDL</sequence>
<feature type="compositionally biased region" description="Basic residues" evidence="1">
    <location>
        <begin position="1"/>
        <end position="10"/>
    </location>
</feature>
<reference evidence="2 3" key="1">
    <citation type="submission" date="2024-04" db="EMBL/GenBank/DDBJ databases">
        <authorList>
            <person name="Waldvogel A.-M."/>
            <person name="Schoenle A."/>
        </authorList>
    </citation>
    <scope>NUCLEOTIDE SEQUENCE [LARGE SCALE GENOMIC DNA]</scope>
</reference>